<protein>
    <submittedName>
        <fullName evidence="2">Uncharacterized protein</fullName>
    </submittedName>
</protein>
<accession>A0A2W1JMG9</accession>
<proteinExistence type="predicted"/>
<evidence type="ECO:0000313" key="2">
    <source>
        <dbReference type="EMBL" id="PZD74508.1"/>
    </source>
</evidence>
<evidence type="ECO:0000256" key="1">
    <source>
        <dbReference type="SAM" id="Phobius"/>
    </source>
</evidence>
<evidence type="ECO:0000313" key="3">
    <source>
        <dbReference type="Proteomes" id="UP000248857"/>
    </source>
</evidence>
<dbReference type="RefSeq" id="WP_110984961.1">
    <property type="nucleotide sequence ID" value="NZ_CAWNWM010000002.1"/>
</dbReference>
<feature type="transmembrane region" description="Helical" evidence="1">
    <location>
        <begin position="434"/>
        <end position="455"/>
    </location>
</feature>
<organism evidence="2 3">
    <name type="scientific">Acaryochloris thomasi RCC1774</name>
    <dbReference type="NCBI Taxonomy" id="1764569"/>
    <lineage>
        <taxon>Bacteria</taxon>
        <taxon>Bacillati</taxon>
        <taxon>Cyanobacteriota</taxon>
        <taxon>Cyanophyceae</taxon>
        <taxon>Acaryochloridales</taxon>
        <taxon>Acaryochloridaceae</taxon>
        <taxon>Acaryochloris</taxon>
        <taxon>Acaryochloris thomasi</taxon>
    </lineage>
</organism>
<feature type="transmembrane region" description="Helical" evidence="1">
    <location>
        <begin position="331"/>
        <end position="353"/>
    </location>
</feature>
<gene>
    <name evidence="2" type="ORF">C1752_01014</name>
</gene>
<dbReference type="OrthoDB" id="582250at2"/>
<dbReference type="EMBL" id="PQWO01000002">
    <property type="protein sequence ID" value="PZD74508.1"/>
    <property type="molecule type" value="Genomic_DNA"/>
</dbReference>
<feature type="transmembrane region" description="Helical" evidence="1">
    <location>
        <begin position="476"/>
        <end position="496"/>
    </location>
</feature>
<dbReference type="Proteomes" id="UP000248857">
    <property type="component" value="Unassembled WGS sequence"/>
</dbReference>
<reference evidence="2 3" key="1">
    <citation type="journal article" date="2018" name="Sci. Rep.">
        <title>A novel species of the marine cyanobacterium Acaryochloris with a unique pigment content and lifestyle.</title>
        <authorList>
            <person name="Partensky F."/>
            <person name="Six C."/>
            <person name="Ratin M."/>
            <person name="Garczarek L."/>
            <person name="Vaulot D."/>
            <person name="Probert I."/>
            <person name="Calteau A."/>
            <person name="Gourvil P."/>
            <person name="Marie D."/>
            <person name="Grebert T."/>
            <person name="Bouchier C."/>
            <person name="Le Panse S."/>
            <person name="Gachenot M."/>
            <person name="Rodriguez F."/>
            <person name="Garrido J.L."/>
        </authorList>
    </citation>
    <scope>NUCLEOTIDE SEQUENCE [LARGE SCALE GENOMIC DNA]</scope>
    <source>
        <strain evidence="2 3">RCC1774</strain>
    </source>
</reference>
<keyword evidence="1" id="KW-1133">Transmembrane helix</keyword>
<feature type="transmembrane region" description="Helical" evidence="1">
    <location>
        <begin position="194"/>
        <end position="217"/>
    </location>
</feature>
<feature type="transmembrane region" description="Helical" evidence="1">
    <location>
        <begin position="75"/>
        <end position="96"/>
    </location>
</feature>
<keyword evidence="1" id="KW-0812">Transmembrane</keyword>
<comment type="caution">
    <text evidence="2">The sequence shown here is derived from an EMBL/GenBank/DDBJ whole genome shotgun (WGS) entry which is preliminary data.</text>
</comment>
<feature type="transmembrane region" description="Helical" evidence="1">
    <location>
        <begin position="33"/>
        <end position="55"/>
    </location>
</feature>
<feature type="transmembrane region" description="Helical" evidence="1">
    <location>
        <begin position="261"/>
        <end position="279"/>
    </location>
</feature>
<feature type="transmembrane region" description="Helical" evidence="1">
    <location>
        <begin position="130"/>
        <end position="152"/>
    </location>
</feature>
<feature type="transmembrane region" description="Helical" evidence="1">
    <location>
        <begin position="359"/>
        <end position="386"/>
    </location>
</feature>
<feature type="transmembrane region" description="Helical" evidence="1">
    <location>
        <begin position="158"/>
        <end position="187"/>
    </location>
</feature>
<sequence>MQVGSLPWLLRHEWRVWSRDPRGFAYFRDGVKYAFWLFAIALLFCLGWVYLATFNDYSNHGLQAFQNSFSQDRDHAFWTAVGCLSFFELIGLMSPFDQIFFMRRKFAALILPTSSPIKSQTLFAVQYCKLLFQLFSFYGATLLIAICAAVLIQSIQPVIGMAIVGLQLTILLPNLTLWVIVLALWLGIQQALRVLNLSLGFVMWGCAIAFVMAIFYVDWTTVSEQQLQQLWQHYFLDNIWWGSESWLWLPARALLLEPQSIVLMTILTVGVAGLTYKFLPTATLITALQQFQPQQTKPAAPKHSKPFISGVTRNIVLKEWRSLQWRSLLSAIWRILAFFLFVVVVVTFSPQAVPELPSALALTISLTVLSGAFLSSILTTHCIAADEAMEWLASVPVRSRILRQSKLLAILSLIWIALSPTIVLVLFFGGSGWVTAFVVLGTPVSQTLLSYWNAVPIDRKAITDPRDMSLFYRDELLMWLGVASMFLWMACGLLLASAQWPYGILILVLELGLMRFAYQRSHQLGASLIPY</sequence>
<dbReference type="AlphaFoldDB" id="A0A2W1JMG9"/>
<keyword evidence="3" id="KW-1185">Reference proteome</keyword>
<keyword evidence="1" id="KW-0472">Membrane</keyword>
<name>A0A2W1JMG9_9CYAN</name>
<feature type="transmembrane region" description="Helical" evidence="1">
    <location>
        <begin position="407"/>
        <end position="428"/>
    </location>
</feature>